<comment type="subunit">
    <text evidence="4">The glycine cleavage system is composed of four proteins: P, T, L and H. In this organism, the P 'protein' is a heterodimer of two subunits.</text>
</comment>
<dbReference type="HAMAP" id="MF_00712">
    <property type="entry name" value="GcvPA"/>
    <property type="match status" value="1"/>
</dbReference>
<sequence>MRYLPKSPADREAILKAIGARSIDDLFAPIPAEYRLNRDLKVPRQMAESEIVDWFRERSRENGDGYATFLGAGAYYHYRPVIIDSLISRGEFLTAYTPYQAEISQGTLQSIFEFQTMICELTGMEVANASMYDGSTAATEGVMMAVRLTGRRSAVVARNVHPEYREVLATYAFHQGMPVTTVGYADSGRVDLKELEKSVNQDTACVLIQSPNFFGTIEDANAVAEIAHKNGAMLVVSIAEAISLGIVEPPRQADVVAMEAQSFGVPLGFGGPYCGVIATREKYVRQMPGRLVGQTTDRNGKRGFVLTLATREQHIRREKATSNICTNQALVALMANIFMTIYGKVGLKELAKQNLAKTAYAVQQFGKHAKVLFSAAPRFNEFVAQTSEDPYAINSRILGHKIVGGFPLKKFYPELGDAALWCCTELTTRAAIDTAVGLVAESEGSVKSAVETGVEEVAR</sequence>
<dbReference type="SUPFAM" id="SSF53383">
    <property type="entry name" value="PLP-dependent transferases"/>
    <property type="match status" value="1"/>
</dbReference>
<evidence type="ECO:0000256" key="3">
    <source>
        <dbReference type="ARBA" id="ARBA00049026"/>
    </source>
</evidence>
<comment type="function">
    <text evidence="1 4">The glycine cleavage system catalyzes the degradation of glycine. The P protein binds the alpha-amino group of glycine through its pyridoxal phosphate cofactor; CO(2) is released and the remaining methylamine moiety is then transferred to the lipoamide cofactor of the H protein.</text>
</comment>
<dbReference type="PIRSF" id="PIRSF006815">
    <property type="entry name" value="GcvPA"/>
    <property type="match status" value="1"/>
</dbReference>
<protein>
    <recommendedName>
        <fullName evidence="4">Probable glycine dehydrogenase (decarboxylating) subunit 1</fullName>
        <ecNumber evidence="4">1.4.4.2</ecNumber>
    </recommendedName>
    <alternativeName>
        <fullName evidence="4">Glycine cleavage system P-protein subunit 1</fullName>
    </alternativeName>
    <alternativeName>
        <fullName evidence="4">Glycine decarboxylase subunit 1</fullName>
    </alternativeName>
    <alternativeName>
        <fullName evidence="4">Glycine dehydrogenase (aminomethyl-transferring) subunit 1</fullName>
    </alternativeName>
</protein>
<dbReference type="InterPro" id="IPR015424">
    <property type="entry name" value="PyrdxlP-dep_Trfase"/>
</dbReference>
<dbReference type="InterPro" id="IPR049315">
    <property type="entry name" value="GDC-P_N"/>
</dbReference>
<dbReference type="Pfam" id="PF02347">
    <property type="entry name" value="GDC-P"/>
    <property type="match status" value="1"/>
</dbReference>
<dbReference type="GO" id="GO:0009116">
    <property type="term" value="P:nucleoside metabolic process"/>
    <property type="evidence" value="ECO:0007669"/>
    <property type="project" value="InterPro"/>
</dbReference>
<evidence type="ECO:0000256" key="2">
    <source>
        <dbReference type="ARBA" id="ARBA00023002"/>
    </source>
</evidence>
<dbReference type="GO" id="GO:0019464">
    <property type="term" value="P:glycine decarboxylation via glycine cleavage system"/>
    <property type="evidence" value="ECO:0007669"/>
    <property type="project" value="UniProtKB-UniRule"/>
</dbReference>
<accession>A0A2U3K668</accession>
<evidence type="ECO:0000259" key="5">
    <source>
        <dbReference type="Pfam" id="PF02347"/>
    </source>
</evidence>
<keyword evidence="2 4" id="KW-0560">Oxidoreductase</keyword>
<dbReference type="EC" id="1.4.4.2" evidence="4"/>
<gene>
    <name evidence="4 6" type="primary">gcvPA</name>
    <name evidence="6" type="ORF">SBA1_1390012</name>
</gene>
<dbReference type="NCBIfam" id="NF001696">
    <property type="entry name" value="PRK00451.1"/>
    <property type="match status" value="1"/>
</dbReference>
<proteinExistence type="inferred from homology"/>
<dbReference type="EMBL" id="OMOD01000045">
    <property type="protein sequence ID" value="SPF35108.1"/>
    <property type="molecule type" value="Genomic_DNA"/>
</dbReference>
<dbReference type="GO" id="GO:0004375">
    <property type="term" value="F:glycine dehydrogenase (decarboxylating) activity"/>
    <property type="evidence" value="ECO:0007669"/>
    <property type="project" value="UniProtKB-EC"/>
</dbReference>
<evidence type="ECO:0000313" key="7">
    <source>
        <dbReference type="Proteomes" id="UP000238701"/>
    </source>
</evidence>
<evidence type="ECO:0000256" key="4">
    <source>
        <dbReference type="HAMAP-Rule" id="MF_00712"/>
    </source>
</evidence>
<dbReference type="CDD" id="cd00613">
    <property type="entry name" value="GDC-P"/>
    <property type="match status" value="1"/>
</dbReference>
<organism evidence="6 7">
    <name type="scientific">Candidatus Sulfotelmatobacter kueseliae</name>
    <dbReference type="NCBI Taxonomy" id="2042962"/>
    <lineage>
        <taxon>Bacteria</taxon>
        <taxon>Pseudomonadati</taxon>
        <taxon>Acidobacteriota</taxon>
        <taxon>Terriglobia</taxon>
        <taxon>Terriglobales</taxon>
        <taxon>Candidatus Korobacteraceae</taxon>
        <taxon>Candidatus Sulfotelmatobacter</taxon>
    </lineage>
</organism>
<dbReference type="InterPro" id="IPR020581">
    <property type="entry name" value="GDC_P"/>
</dbReference>
<dbReference type="AlphaFoldDB" id="A0A2U3K668"/>
<feature type="domain" description="Glycine cleavage system P-protein N-terminal" evidence="5">
    <location>
        <begin position="1"/>
        <end position="434"/>
    </location>
</feature>
<dbReference type="PANTHER" id="PTHR42806">
    <property type="entry name" value="GLYCINE CLEAVAGE SYSTEM P-PROTEIN"/>
    <property type="match status" value="1"/>
</dbReference>
<evidence type="ECO:0000256" key="1">
    <source>
        <dbReference type="ARBA" id="ARBA00003788"/>
    </source>
</evidence>
<name>A0A2U3K668_9BACT</name>
<dbReference type="InterPro" id="IPR015421">
    <property type="entry name" value="PyrdxlP-dep_Trfase_major"/>
</dbReference>
<evidence type="ECO:0000313" key="6">
    <source>
        <dbReference type="EMBL" id="SPF35108.1"/>
    </source>
</evidence>
<dbReference type="Proteomes" id="UP000238701">
    <property type="component" value="Unassembled WGS sequence"/>
</dbReference>
<comment type="catalytic activity">
    <reaction evidence="3 4">
        <text>N(6)-[(R)-lipoyl]-L-lysyl-[glycine-cleavage complex H protein] + glycine + H(+) = N(6)-[(R)-S(8)-aminomethyldihydrolipoyl]-L-lysyl-[glycine-cleavage complex H protein] + CO2</text>
        <dbReference type="Rhea" id="RHEA:24304"/>
        <dbReference type="Rhea" id="RHEA-COMP:10494"/>
        <dbReference type="Rhea" id="RHEA-COMP:10495"/>
        <dbReference type="ChEBI" id="CHEBI:15378"/>
        <dbReference type="ChEBI" id="CHEBI:16526"/>
        <dbReference type="ChEBI" id="CHEBI:57305"/>
        <dbReference type="ChEBI" id="CHEBI:83099"/>
        <dbReference type="ChEBI" id="CHEBI:83143"/>
        <dbReference type="EC" id="1.4.4.2"/>
    </reaction>
</comment>
<dbReference type="InterPro" id="IPR023010">
    <property type="entry name" value="GcvPA"/>
</dbReference>
<dbReference type="Gene3D" id="3.90.1150.10">
    <property type="entry name" value="Aspartate Aminotransferase, domain 1"/>
    <property type="match status" value="1"/>
</dbReference>
<reference evidence="7" key="1">
    <citation type="submission" date="2018-02" db="EMBL/GenBank/DDBJ databases">
        <authorList>
            <person name="Hausmann B."/>
        </authorList>
    </citation>
    <scope>NUCLEOTIDE SEQUENCE [LARGE SCALE GENOMIC DNA]</scope>
    <source>
        <strain evidence="7">Peat soil MAG SbA1</strain>
    </source>
</reference>
<dbReference type="Gene3D" id="3.40.640.10">
    <property type="entry name" value="Type I PLP-dependent aspartate aminotransferase-like (Major domain)"/>
    <property type="match status" value="1"/>
</dbReference>
<dbReference type="InterPro" id="IPR015422">
    <property type="entry name" value="PyrdxlP-dep_Trfase_small"/>
</dbReference>
<dbReference type="PANTHER" id="PTHR42806:SF1">
    <property type="entry name" value="GLYCINE DEHYDROGENASE (DECARBOXYLATING)"/>
    <property type="match status" value="1"/>
</dbReference>
<dbReference type="OrthoDB" id="9771867at2"/>
<comment type="similarity">
    <text evidence="4">Belongs to the GcvP family. N-terminal subunit subfamily.</text>
</comment>